<comment type="caution">
    <text evidence="2">The sequence shown here is derived from an EMBL/GenBank/DDBJ whole genome shotgun (WGS) entry which is preliminary data.</text>
</comment>
<protein>
    <submittedName>
        <fullName evidence="2">Acyl-CoA thioester hydrolase</fullName>
    </submittedName>
</protein>
<reference evidence="2 3" key="1">
    <citation type="submission" date="2018-06" db="EMBL/GenBank/DDBJ databases">
        <title>Genomic Encyclopedia of Type Strains, Phase IV (KMG-IV): sequencing the most valuable type-strain genomes for metagenomic binning, comparative biology and taxonomic classification.</title>
        <authorList>
            <person name="Goeker M."/>
        </authorList>
    </citation>
    <scope>NUCLEOTIDE SEQUENCE [LARGE SCALE GENOMIC DNA]</scope>
    <source>
        <strain evidence="2 3">DSM 24032</strain>
    </source>
</reference>
<dbReference type="Proteomes" id="UP000253083">
    <property type="component" value="Unassembled WGS sequence"/>
</dbReference>
<gene>
    <name evidence="2" type="ORF">DFR28_10620</name>
</gene>
<keyword evidence="1 2" id="KW-0378">Hydrolase</keyword>
<dbReference type="SUPFAM" id="SSF54637">
    <property type="entry name" value="Thioesterase/thiol ester dehydrase-isomerase"/>
    <property type="match status" value="1"/>
</dbReference>
<dbReference type="InParanoid" id="A0A395JIE7"/>
<sequence length="157" mass="17706">MSSVPQPNWVYPDPFILNIRVDASAIDSYQHVNNSVYLKWVDDCARAHSLAVGIDCEQATEFGLGMAVRESRALYLNAAFEGDSLMVGAWVLRNDKKLRITRQFQIVRVADAKVLVQAEVDYVCIDIKSGKPARMPREFRELYQPIVQVEANTSIDS</sequence>
<dbReference type="AlphaFoldDB" id="A0A395JIE7"/>
<organism evidence="2 3">
    <name type="scientific">Arenicella xantha</name>
    <dbReference type="NCBI Taxonomy" id="644221"/>
    <lineage>
        <taxon>Bacteria</taxon>
        <taxon>Pseudomonadati</taxon>
        <taxon>Pseudomonadota</taxon>
        <taxon>Gammaproteobacteria</taxon>
        <taxon>Arenicellales</taxon>
        <taxon>Arenicellaceae</taxon>
        <taxon>Arenicella</taxon>
    </lineage>
</organism>
<dbReference type="EMBL" id="QNRT01000006">
    <property type="protein sequence ID" value="RBP48535.1"/>
    <property type="molecule type" value="Genomic_DNA"/>
</dbReference>
<dbReference type="Pfam" id="PF13279">
    <property type="entry name" value="4HBT_2"/>
    <property type="match status" value="1"/>
</dbReference>
<dbReference type="FunCoup" id="A0A395JIE7">
    <property type="interactions" value="13"/>
</dbReference>
<name>A0A395JIE7_9GAMM</name>
<keyword evidence="3" id="KW-1185">Reference proteome</keyword>
<evidence type="ECO:0000313" key="2">
    <source>
        <dbReference type="EMBL" id="RBP48535.1"/>
    </source>
</evidence>
<dbReference type="InterPro" id="IPR050563">
    <property type="entry name" value="4-hydroxybenzoyl-CoA_TE"/>
</dbReference>
<dbReference type="PANTHER" id="PTHR31793">
    <property type="entry name" value="4-HYDROXYBENZOYL-COA THIOESTERASE FAMILY MEMBER"/>
    <property type="match status" value="1"/>
</dbReference>
<dbReference type="PANTHER" id="PTHR31793:SF37">
    <property type="entry name" value="ACYL-COA THIOESTER HYDROLASE YBGC"/>
    <property type="match status" value="1"/>
</dbReference>
<dbReference type="InterPro" id="IPR029069">
    <property type="entry name" value="HotDog_dom_sf"/>
</dbReference>
<dbReference type="Gene3D" id="3.10.129.10">
    <property type="entry name" value="Hotdog Thioesterase"/>
    <property type="match status" value="1"/>
</dbReference>
<proteinExistence type="predicted"/>
<dbReference type="GO" id="GO:0047617">
    <property type="term" value="F:fatty acyl-CoA hydrolase activity"/>
    <property type="evidence" value="ECO:0007669"/>
    <property type="project" value="TreeGrafter"/>
</dbReference>
<dbReference type="CDD" id="cd00586">
    <property type="entry name" value="4HBT"/>
    <property type="match status" value="1"/>
</dbReference>
<evidence type="ECO:0000313" key="3">
    <source>
        <dbReference type="Proteomes" id="UP000253083"/>
    </source>
</evidence>
<accession>A0A395JIE7</accession>
<evidence type="ECO:0000256" key="1">
    <source>
        <dbReference type="ARBA" id="ARBA00022801"/>
    </source>
</evidence>